<dbReference type="Pfam" id="PF04397">
    <property type="entry name" value="LytTR"/>
    <property type="match status" value="1"/>
</dbReference>
<dbReference type="AlphaFoldDB" id="A0A432M9I5"/>
<dbReference type="SMART" id="SM00850">
    <property type="entry name" value="LytTR"/>
    <property type="match status" value="1"/>
</dbReference>
<keyword evidence="3" id="KW-0597">Phosphoprotein</keyword>
<protein>
    <submittedName>
        <fullName evidence="6">Response regulator transcription factor</fullName>
    </submittedName>
</protein>
<evidence type="ECO:0000256" key="2">
    <source>
        <dbReference type="ARBA" id="ARBA00023125"/>
    </source>
</evidence>
<dbReference type="InterPro" id="IPR001789">
    <property type="entry name" value="Sig_transdc_resp-reg_receiver"/>
</dbReference>
<dbReference type="InterPro" id="IPR011006">
    <property type="entry name" value="CheY-like_superfamily"/>
</dbReference>
<dbReference type="GO" id="GO:0000156">
    <property type="term" value="F:phosphorelay response regulator activity"/>
    <property type="evidence" value="ECO:0007669"/>
    <property type="project" value="TreeGrafter"/>
</dbReference>
<evidence type="ECO:0000313" key="6">
    <source>
        <dbReference type="EMBL" id="RUL78849.1"/>
    </source>
</evidence>
<gene>
    <name evidence="6" type="ORF">EKH80_03325</name>
</gene>
<evidence type="ECO:0000259" key="4">
    <source>
        <dbReference type="PROSITE" id="PS50110"/>
    </source>
</evidence>
<dbReference type="InterPro" id="IPR007492">
    <property type="entry name" value="LytTR_DNA-bd_dom"/>
</dbReference>
<dbReference type="InterPro" id="IPR039420">
    <property type="entry name" value="WalR-like"/>
</dbReference>
<keyword evidence="7" id="KW-1185">Reference proteome</keyword>
<keyword evidence="2" id="KW-0238">DNA-binding</keyword>
<dbReference type="OrthoDB" id="236568at2"/>
<dbReference type="PANTHER" id="PTHR48111:SF69">
    <property type="entry name" value="RESPONSE REGULATOR RECEIVER"/>
    <property type="match status" value="1"/>
</dbReference>
<dbReference type="PROSITE" id="PS50930">
    <property type="entry name" value="HTH_LYTTR"/>
    <property type="match status" value="1"/>
</dbReference>
<dbReference type="GO" id="GO:0006355">
    <property type="term" value="P:regulation of DNA-templated transcription"/>
    <property type="evidence" value="ECO:0007669"/>
    <property type="project" value="TreeGrafter"/>
</dbReference>
<dbReference type="SMART" id="SM00448">
    <property type="entry name" value="REC"/>
    <property type="match status" value="1"/>
</dbReference>
<sequence length="250" mass="28075">MTAPITALIAEDEEPQRTELRGMLARLWPELIIVAECENGISALDAWTSKKPDIAFLDIRMPGLSGLEVARQAGSPAQVVFITAYDEFAVKAFDAGAIDYLLKPIRTDRLTETVARLRSRQSATQVDLTALIDSLTDRLKPVETITWITASIGDTLRMIHIGDVVLFQSEEKYTRVATATDSAFIRTPLKDLMPKLDPEVFWRVHRNAIVRVSAIRQVKPDGDGRLLVWLHGIIEPLRVSDAFRHRFRAM</sequence>
<dbReference type="GO" id="GO:0005829">
    <property type="term" value="C:cytosol"/>
    <property type="evidence" value="ECO:0007669"/>
    <property type="project" value="TreeGrafter"/>
</dbReference>
<feature type="domain" description="Response regulatory" evidence="4">
    <location>
        <begin position="6"/>
        <end position="118"/>
    </location>
</feature>
<dbReference type="Gene3D" id="3.40.50.2300">
    <property type="match status" value="1"/>
</dbReference>
<dbReference type="GO" id="GO:0032993">
    <property type="term" value="C:protein-DNA complex"/>
    <property type="evidence" value="ECO:0007669"/>
    <property type="project" value="TreeGrafter"/>
</dbReference>
<comment type="caution">
    <text evidence="6">The sequence shown here is derived from an EMBL/GenBank/DDBJ whole genome shotgun (WGS) entry which is preliminary data.</text>
</comment>
<reference evidence="6 7" key="1">
    <citation type="submission" date="2018-12" db="EMBL/GenBank/DDBJ databases">
        <title>Dyella dinghuensis sp. nov. DHOA06 and Dyella choica sp. nov. 4M-K27, isolated from forest soil.</title>
        <authorList>
            <person name="Qiu L.-H."/>
            <person name="Gao Z.-H."/>
        </authorList>
    </citation>
    <scope>NUCLEOTIDE SEQUENCE [LARGE SCALE GENOMIC DNA]</scope>
    <source>
        <strain evidence="6 7">4M-K27</strain>
    </source>
</reference>
<dbReference type="SUPFAM" id="SSF52172">
    <property type="entry name" value="CheY-like"/>
    <property type="match status" value="1"/>
</dbReference>
<dbReference type="Proteomes" id="UP000274358">
    <property type="component" value="Unassembled WGS sequence"/>
</dbReference>
<dbReference type="RefSeq" id="WP_126683309.1">
    <property type="nucleotide sequence ID" value="NZ_RYYV01000002.1"/>
</dbReference>
<dbReference type="PANTHER" id="PTHR48111">
    <property type="entry name" value="REGULATOR OF RPOS"/>
    <property type="match status" value="1"/>
</dbReference>
<proteinExistence type="predicted"/>
<feature type="domain" description="HTH LytTR-type" evidence="5">
    <location>
        <begin position="148"/>
        <end position="250"/>
    </location>
</feature>
<evidence type="ECO:0000256" key="3">
    <source>
        <dbReference type="PROSITE-ProRule" id="PRU00169"/>
    </source>
</evidence>
<dbReference type="Pfam" id="PF00072">
    <property type="entry name" value="Response_reg"/>
    <property type="match status" value="1"/>
</dbReference>
<keyword evidence="1" id="KW-0902">Two-component regulatory system</keyword>
<dbReference type="GO" id="GO:0000976">
    <property type="term" value="F:transcription cis-regulatory region binding"/>
    <property type="evidence" value="ECO:0007669"/>
    <property type="project" value="TreeGrafter"/>
</dbReference>
<dbReference type="EMBL" id="RYYV01000002">
    <property type="protein sequence ID" value="RUL78849.1"/>
    <property type="molecule type" value="Genomic_DNA"/>
</dbReference>
<feature type="modified residue" description="4-aspartylphosphate" evidence="3">
    <location>
        <position position="58"/>
    </location>
</feature>
<dbReference type="PROSITE" id="PS50110">
    <property type="entry name" value="RESPONSE_REGULATORY"/>
    <property type="match status" value="1"/>
</dbReference>
<evidence type="ECO:0000313" key="7">
    <source>
        <dbReference type="Proteomes" id="UP000274358"/>
    </source>
</evidence>
<evidence type="ECO:0000259" key="5">
    <source>
        <dbReference type="PROSITE" id="PS50930"/>
    </source>
</evidence>
<organism evidence="6 7">
    <name type="scientific">Dyella choica</name>
    <dbReference type="NCBI Taxonomy" id="1927959"/>
    <lineage>
        <taxon>Bacteria</taxon>
        <taxon>Pseudomonadati</taxon>
        <taxon>Pseudomonadota</taxon>
        <taxon>Gammaproteobacteria</taxon>
        <taxon>Lysobacterales</taxon>
        <taxon>Rhodanobacteraceae</taxon>
        <taxon>Dyella</taxon>
    </lineage>
</organism>
<dbReference type="Gene3D" id="2.40.50.1020">
    <property type="entry name" value="LytTr DNA-binding domain"/>
    <property type="match status" value="1"/>
</dbReference>
<accession>A0A432M9I5</accession>
<name>A0A432M9I5_9GAMM</name>
<evidence type="ECO:0000256" key="1">
    <source>
        <dbReference type="ARBA" id="ARBA00023012"/>
    </source>
</evidence>